<dbReference type="EMBL" id="CP101527">
    <property type="protein sequence ID" value="UZW76080.1"/>
    <property type="molecule type" value="Genomic_DNA"/>
</dbReference>
<gene>
    <name evidence="2" type="ORF">NNL22_05725</name>
</gene>
<dbReference type="PROSITE" id="PS51833">
    <property type="entry name" value="HDOD"/>
    <property type="match status" value="1"/>
</dbReference>
<organism evidence="2 3">
    <name type="scientific">Alkalimarinus sediminis</name>
    <dbReference type="NCBI Taxonomy" id="1632866"/>
    <lineage>
        <taxon>Bacteria</taxon>
        <taxon>Pseudomonadati</taxon>
        <taxon>Pseudomonadota</taxon>
        <taxon>Gammaproteobacteria</taxon>
        <taxon>Alteromonadales</taxon>
        <taxon>Alteromonadaceae</taxon>
        <taxon>Alkalimarinus</taxon>
    </lineage>
</organism>
<dbReference type="KEGG" id="asem:NNL22_05725"/>
<dbReference type="Pfam" id="PF08668">
    <property type="entry name" value="HDOD"/>
    <property type="match status" value="1"/>
</dbReference>
<dbReference type="Pfam" id="PF01590">
    <property type="entry name" value="GAF"/>
    <property type="match status" value="1"/>
</dbReference>
<dbReference type="RefSeq" id="WP_251811896.1">
    <property type="nucleotide sequence ID" value="NZ_CP101527.1"/>
</dbReference>
<dbReference type="Proteomes" id="UP001164472">
    <property type="component" value="Chromosome"/>
</dbReference>
<evidence type="ECO:0000313" key="2">
    <source>
        <dbReference type="EMBL" id="UZW76080.1"/>
    </source>
</evidence>
<dbReference type="SMART" id="SM00065">
    <property type="entry name" value="GAF"/>
    <property type="match status" value="1"/>
</dbReference>
<dbReference type="PANTHER" id="PTHR33525">
    <property type="match status" value="1"/>
</dbReference>
<dbReference type="Gene3D" id="1.10.3210.10">
    <property type="entry name" value="Hypothetical protein af1432"/>
    <property type="match status" value="1"/>
</dbReference>
<dbReference type="Gene3D" id="3.30.450.40">
    <property type="match status" value="1"/>
</dbReference>
<feature type="domain" description="HDOD" evidence="1">
    <location>
        <begin position="18"/>
        <end position="215"/>
    </location>
</feature>
<reference evidence="2" key="1">
    <citation type="submission" date="2022-07" db="EMBL/GenBank/DDBJ databases">
        <title>Alkalimarinus sp. nov., isolated from gut of a Alitta virens.</title>
        <authorList>
            <person name="Yang A.I."/>
            <person name="Shin N.-R."/>
        </authorList>
    </citation>
    <scope>NUCLEOTIDE SEQUENCE</scope>
    <source>
        <strain evidence="2">FA028</strain>
    </source>
</reference>
<dbReference type="InterPro" id="IPR052340">
    <property type="entry name" value="RNase_Y/CdgJ"/>
</dbReference>
<dbReference type="InterPro" id="IPR013976">
    <property type="entry name" value="HDOD"/>
</dbReference>
<protein>
    <submittedName>
        <fullName evidence="2">HDOD domain-containing protein</fullName>
    </submittedName>
</protein>
<dbReference type="PANTHER" id="PTHR33525:SF3">
    <property type="entry name" value="RIBONUCLEASE Y"/>
    <property type="match status" value="1"/>
</dbReference>
<proteinExistence type="predicted"/>
<dbReference type="InterPro" id="IPR003018">
    <property type="entry name" value="GAF"/>
</dbReference>
<dbReference type="InterPro" id="IPR029016">
    <property type="entry name" value="GAF-like_dom_sf"/>
</dbReference>
<keyword evidence="3" id="KW-1185">Reference proteome</keyword>
<dbReference type="SUPFAM" id="SSF55781">
    <property type="entry name" value="GAF domain-like"/>
    <property type="match status" value="1"/>
</dbReference>
<sequence length="480" mass="52444">MEKKGLAAWIERLDGGEGVVLTSILTELNELTSSDETSANQLAEVILKDASLTTQILKVANTVHFNPTGSPITTVSRSILTIGFNTIKNICITIKVLETILQGKPSTRLFEIMADAIHAATQARNICVKMSADGKEEVFVATLLLHLAEMLVLSSGEPEVAELYEHYETCETDRDRDRAAEKVLGVSFKRLGIALVKNWRLGSVLQESLQPSSKMSRKADAVLIGEEVSQASKKGWDSAEMKALIKKISAFTNSGIKDVENLVREGANEAAEVAANYGSDVLVAMIPATRSVEAKNDQNKEEIGLLQPDPALQLQILQELTSMMMEGVDMNSLFQAILEGLHRGVGLERVCLAIFDKGRESLSAKYVLGEGTETWREKFKFNFVKSRSGFLFQLFSKGKPAWVGGGSDKELTAALTPDYIAVTGVREFMIAPIKANKKLVGFLYADLGESKRPLSETYFSGFKHFSAQINMSLAVIANKG</sequence>
<dbReference type="AlphaFoldDB" id="A0A9E8HK12"/>
<accession>A0A9E8HK12</accession>
<evidence type="ECO:0000259" key="1">
    <source>
        <dbReference type="PROSITE" id="PS51833"/>
    </source>
</evidence>
<evidence type="ECO:0000313" key="3">
    <source>
        <dbReference type="Proteomes" id="UP001164472"/>
    </source>
</evidence>
<name>A0A9E8HK12_9ALTE</name>
<dbReference type="SUPFAM" id="SSF109604">
    <property type="entry name" value="HD-domain/PDEase-like"/>
    <property type="match status" value="1"/>
</dbReference>